<protein>
    <recommendedName>
        <fullName evidence="4">DUF4907 domain-containing protein</fullName>
    </recommendedName>
</protein>
<dbReference type="Pfam" id="PF16250">
    <property type="entry name" value="DUF4907"/>
    <property type="match status" value="1"/>
</dbReference>
<proteinExistence type="predicted"/>
<accession>A0ABX4NLK2</accession>
<comment type="caution">
    <text evidence="2">The sequence shown here is derived from an EMBL/GenBank/DDBJ whole genome shotgun (WGS) entry which is preliminary data.</text>
</comment>
<dbReference type="Proteomes" id="UP000231879">
    <property type="component" value="Unassembled WGS sequence"/>
</dbReference>
<evidence type="ECO:0000313" key="3">
    <source>
        <dbReference type="Proteomes" id="UP000231879"/>
    </source>
</evidence>
<dbReference type="EMBL" id="NPDS01000002">
    <property type="protein sequence ID" value="PJZ57722.1"/>
    <property type="molecule type" value="Genomic_DNA"/>
</dbReference>
<feature type="chain" id="PRO_5045658332" description="DUF4907 domain-containing protein" evidence="1">
    <location>
        <begin position="19"/>
        <end position="117"/>
    </location>
</feature>
<sequence length="117" mass="12763">MFVFKIMTILISISLSFAVCNPKKGNVADSADIQNAKDQEIKIETYSVETGGYGYDVYVNGALKIHQPHIPGRNGLSGFTRQIQAHQAAQLTADKLSQGIMPPTITEKELDGILGKR</sequence>
<evidence type="ECO:0000313" key="2">
    <source>
        <dbReference type="EMBL" id="PJZ57722.1"/>
    </source>
</evidence>
<evidence type="ECO:0008006" key="4">
    <source>
        <dbReference type="Google" id="ProtNLM"/>
    </source>
</evidence>
<reference evidence="2 3" key="1">
    <citation type="submission" date="2017-07" db="EMBL/GenBank/DDBJ databases">
        <title>Leptospira spp. isolated from tropical soils.</title>
        <authorList>
            <person name="Thibeaux R."/>
            <person name="Iraola G."/>
            <person name="Ferres I."/>
            <person name="Bierque E."/>
            <person name="Girault D."/>
            <person name="Soupe-Gilbert M.-E."/>
            <person name="Picardeau M."/>
            <person name="Goarant C."/>
        </authorList>
    </citation>
    <scope>NUCLEOTIDE SEQUENCE [LARGE SCALE GENOMIC DNA]</scope>
    <source>
        <strain evidence="2 3">FH4-C-A1</strain>
    </source>
</reference>
<evidence type="ECO:0000256" key="1">
    <source>
        <dbReference type="SAM" id="SignalP"/>
    </source>
</evidence>
<name>A0ABX4NLK2_9LEPT</name>
<keyword evidence="1" id="KW-0732">Signal</keyword>
<dbReference type="InterPro" id="IPR032593">
    <property type="entry name" value="DUF4907"/>
</dbReference>
<gene>
    <name evidence="2" type="ORF">CH367_04760</name>
</gene>
<keyword evidence="3" id="KW-1185">Reference proteome</keyword>
<organism evidence="2 3">
    <name type="scientific">Leptospira barantonii</name>
    <dbReference type="NCBI Taxonomy" id="2023184"/>
    <lineage>
        <taxon>Bacteria</taxon>
        <taxon>Pseudomonadati</taxon>
        <taxon>Spirochaetota</taxon>
        <taxon>Spirochaetia</taxon>
        <taxon>Leptospirales</taxon>
        <taxon>Leptospiraceae</taxon>
        <taxon>Leptospira</taxon>
    </lineage>
</organism>
<feature type="signal peptide" evidence="1">
    <location>
        <begin position="1"/>
        <end position="18"/>
    </location>
</feature>